<reference evidence="8" key="1">
    <citation type="journal article" date="2019" name="Int. J. Syst. Evol. Microbiol.">
        <title>The Global Catalogue of Microorganisms (GCM) 10K type strain sequencing project: providing services to taxonomists for standard genome sequencing and annotation.</title>
        <authorList>
            <consortium name="The Broad Institute Genomics Platform"/>
            <consortium name="The Broad Institute Genome Sequencing Center for Infectious Disease"/>
            <person name="Wu L."/>
            <person name="Ma J."/>
        </authorList>
    </citation>
    <scope>NUCLEOTIDE SEQUENCE [LARGE SCALE GENOMIC DNA]</scope>
    <source>
        <strain evidence="8">CGMCC 4.1434</strain>
    </source>
</reference>
<accession>A0ABW0TEA4</accession>
<keyword evidence="8" id="KW-1185">Reference proteome</keyword>
<evidence type="ECO:0000256" key="1">
    <source>
        <dbReference type="ARBA" id="ARBA00004141"/>
    </source>
</evidence>
<evidence type="ECO:0000313" key="7">
    <source>
        <dbReference type="EMBL" id="MFC5587652.1"/>
    </source>
</evidence>
<feature type="transmembrane region" description="Helical" evidence="5">
    <location>
        <begin position="149"/>
        <end position="175"/>
    </location>
</feature>
<feature type="transmembrane region" description="Helical" evidence="5">
    <location>
        <begin position="109"/>
        <end position="129"/>
    </location>
</feature>
<evidence type="ECO:0000256" key="2">
    <source>
        <dbReference type="ARBA" id="ARBA00022692"/>
    </source>
</evidence>
<evidence type="ECO:0000313" key="8">
    <source>
        <dbReference type="Proteomes" id="UP001596109"/>
    </source>
</evidence>
<dbReference type="RefSeq" id="WP_381429910.1">
    <property type="nucleotide sequence ID" value="NZ_JBHSNO010000001.1"/>
</dbReference>
<organism evidence="7 8">
    <name type="scientific">Sporosarcina soli</name>
    <dbReference type="NCBI Taxonomy" id="334736"/>
    <lineage>
        <taxon>Bacteria</taxon>
        <taxon>Bacillati</taxon>
        <taxon>Bacillota</taxon>
        <taxon>Bacilli</taxon>
        <taxon>Bacillales</taxon>
        <taxon>Caryophanaceae</taxon>
        <taxon>Sporosarcina</taxon>
    </lineage>
</organism>
<evidence type="ECO:0000256" key="3">
    <source>
        <dbReference type="ARBA" id="ARBA00022989"/>
    </source>
</evidence>
<keyword evidence="2 5" id="KW-0812">Transmembrane</keyword>
<dbReference type="Pfam" id="PF04893">
    <property type="entry name" value="Yip1"/>
    <property type="match status" value="1"/>
</dbReference>
<evidence type="ECO:0000259" key="6">
    <source>
        <dbReference type="Pfam" id="PF04893"/>
    </source>
</evidence>
<protein>
    <submittedName>
        <fullName evidence="7">YIP1 family protein</fullName>
    </submittedName>
</protein>
<feature type="transmembrane region" description="Helical" evidence="5">
    <location>
        <begin position="39"/>
        <end position="57"/>
    </location>
</feature>
<feature type="domain" description="Yip1" evidence="6">
    <location>
        <begin position="19"/>
        <end position="204"/>
    </location>
</feature>
<dbReference type="InterPro" id="IPR006977">
    <property type="entry name" value="Yip1_dom"/>
</dbReference>
<name>A0ABW0TEA4_9BACL</name>
<evidence type="ECO:0000256" key="5">
    <source>
        <dbReference type="SAM" id="Phobius"/>
    </source>
</evidence>
<feature type="transmembrane region" description="Helical" evidence="5">
    <location>
        <begin position="187"/>
        <end position="210"/>
    </location>
</feature>
<keyword evidence="4 5" id="KW-0472">Membrane</keyword>
<comment type="subcellular location">
    <subcellularLocation>
        <location evidence="1">Membrane</location>
        <topology evidence="1">Multi-pass membrane protein</topology>
    </subcellularLocation>
</comment>
<comment type="caution">
    <text evidence="7">The sequence shown here is derived from an EMBL/GenBank/DDBJ whole genome shotgun (WGS) entry which is preliminary data.</text>
</comment>
<gene>
    <name evidence="7" type="ORF">ACFPRA_01850</name>
</gene>
<feature type="transmembrane region" description="Helical" evidence="5">
    <location>
        <begin position="69"/>
        <end position="97"/>
    </location>
</feature>
<evidence type="ECO:0000256" key="4">
    <source>
        <dbReference type="ARBA" id="ARBA00023136"/>
    </source>
</evidence>
<dbReference type="EMBL" id="JBHSNO010000001">
    <property type="protein sequence ID" value="MFC5587652.1"/>
    <property type="molecule type" value="Genomic_DNA"/>
</dbReference>
<sequence>MKGGNEVFDKKEDLNVWTSVWIRPRETVRYAIDNKSMRFALILVLISGVFDVLNGASQNNTGDVLPVPLILILAVVLGPLLGWIGWWIGAGIATFVGKWFGGIGEFEELKMAFAISYIPFILGGILWIPDLLILGEAVFIEDVDISAGKWIWLIFSGFIGIVLGIWSFIITIKAIAEAHRFSAWRGLLTVIIPSVLIVIVLLLFLVPLFFL</sequence>
<dbReference type="Proteomes" id="UP001596109">
    <property type="component" value="Unassembled WGS sequence"/>
</dbReference>
<proteinExistence type="predicted"/>
<keyword evidence="3 5" id="KW-1133">Transmembrane helix</keyword>